<reference evidence="2" key="2">
    <citation type="submission" date="2025-09" db="UniProtKB">
        <authorList>
            <consortium name="Ensembl"/>
        </authorList>
    </citation>
    <scope>IDENTIFICATION</scope>
</reference>
<dbReference type="PANTHER" id="PTHR12905">
    <property type="entry name" value="METALLOPHOSPHOESTERASE"/>
    <property type="match status" value="1"/>
</dbReference>
<keyword evidence="3" id="KW-1185">Reference proteome</keyword>
<dbReference type="InterPro" id="IPR051693">
    <property type="entry name" value="UPF0046_metallophosphoest"/>
</dbReference>
<proteinExistence type="predicted"/>
<dbReference type="InterPro" id="IPR029052">
    <property type="entry name" value="Metallo-depent_PP-like"/>
</dbReference>
<name>A0A8B9NXQ6_9AVES</name>
<sequence length="106" mass="12293">DPHGKLINHTLFFLPDVLLARVSFLFFVISGNLPYEYKIVIAGNHELTFDKEFMADLVKQDYYRFPSVSKLKPEDFDNVQSLLTNSIYLQDSEVTVKGFRIYGAPW</sequence>
<dbReference type="AlphaFoldDB" id="A0A8B9NXQ6"/>
<keyword evidence="1" id="KW-0472">Membrane</keyword>
<protein>
    <submittedName>
        <fullName evidence="2">Uncharacterized protein</fullName>
    </submittedName>
</protein>
<dbReference type="PANTHER" id="PTHR12905:SF13">
    <property type="entry name" value="METALLOPHOSPHOESTERASE MPPED2"/>
    <property type="match status" value="1"/>
</dbReference>
<organism evidence="2 3">
    <name type="scientific">Accipiter nisus</name>
    <name type="common">Eurasian sparrowhawk</name>
    <dbReference type="NCBI Taxonomy" id="211598"/>
    <lineage>
        <taxon>Eukaryota</taxon>
        <taxon>Metazoa</taxon>
        <taxon>Chordata</taxon>
        <taxon>Craniata</taxon>
        <taxon>Vertebrata</taxon>
        <taxon>Euteleostomi</taxon>
        <taxon>Archelosauria</taxon>
        <taxon>Archosauria</taxon>
        <taxon>Dinosauria</taxon>
        <taxon>Saurischia</taxon>
        <taxon>Theropoda</taxon>
        <taxon>Coelurosauria</taxon>
        <taxon>Aves</taxon>
        <taxon>Neognathae</taxon>
        <taxon>Neoaves</taxon>
        <taxon>Telluraves</taxon>
        <taxon>Accipitrimorphae</taxon>
        <taxon>Accipitriformes</taxon>
        <taxon>Accipitridae</taxon>
        <taxon>Accipitrinae</taxon>
        <taxon>Accipiter</taxon>
    </lineage>
</organism>
<dbReference type="Ensembl" id="ENSANIT00000026167.1">
    <property type="protein sequence ID" value="ENSANIP00000025326.1"/>
    <property type="gene ID" value="ENSANIG00000017082.1"/>
</dbReference>
<reference evidence="2" key="1">
    <citation type="submission" date="2025-08" db="UniProtKB">
        <authorList>
            <consortium name="Ensembl"/>
        </authorList>
    </citation>
    <scope>IDENTIFICATION</scope>
</reference>
<dbReference type="Proteomes" id="UP000694541">
    <property type="component" value="Unplaced"/>
</dbReference>
<evidence type="ECO:0000256" key="1">
    <source>
        <dbReference type="SAM" id="Phobius"/>
    </source>
</evidence>
<feature type="transmembrane region" description="Helical" evidence="1">
    <location>
        <begin position="6"/>
        <end position="29"/>
    </location>
</feature>
<evidence type="ECO:0000313" key="3">
    <source>
        <dbReference type="Proteomes" id="UP000694541"/>
    </source>
</evidence>
<dbReference type="Gene3D" id="3.60.21.10">
    <property type="match status" value="1"/>
</dbReference>
<accession>A0A8B9NXQ6</accession>
<evidence type="ECO:0000313" key="2">
    <source>
        <dbReference type="Ensembl" id="ENSANIP00000025326.1"/>
    </source>
</evidence>
<keyword evidence="1" id="KW-1133">Transmembrane helix</keyword>
<keyword evidence="1" id="KW-0812">Transmembrane</keyword>